<dbReference type="InterPro" id="IPR027417">
    <property type="entry name" value="P-loop_NTPase"/>
</dbReference>
<dbReference type="Proteomes" id="UP000317940">
    <property type="component" value="Unassembled WGS sequence"/>
</dbReference>
<dbReference type="InterPro" id="IPR029030">
    <property type="entry name" value="Caspase-like_dom_sf"/>
</dbReference>
<name>A0A561TSA8_9ACTN</name>
<comment type="caution">
    <text evidence="4">The sequence shown here is derived from an EMBL/GenBank/DDBJ whole genome shotgun (WGS) entry which is preliminary data.</text>
</comment>
<accession>A0A561TSA8</accession>
<dbReference type="GO" id="GO:0004197">
    <property type="term" value="F:cysteine-type endopeptidase activity"/>
    <property type="evidence" value="ECO:0007669"/>
    <property type="project" value="InterPro"/>
</dbReference>
<dbReference type="InterPro" id="IPR001680">
    <property type="entry name" value="WD40_rpt"/>
</dbReference>
<dbReference type="InterPro" id="IPR015943">
    <property type="entry name" value="WD40/YVTN_repeat-like_dom_sf"/>
</dbReference>
<dbReference type="SUPFAM" id="SSF52540">
    <property type="entry name" value="P-loop containing nucleoside triphosphate hydrolases"/>
    <property type="match status" value="1"/>
</dbReference>
<protein>
    <submittedName>
        <fullName evidence="4">Caspase domain-containing protein</fullName>
    </submittedName>
</protein>
<evidence type="ECO:0000256" key="1">
    <source>
        <dbReference type="SAM" id="MobiDB-lite"/>
    </source>
</evidence>
<evidence type="ECO:0000313" key="4">
    <source>
        <dbReference type="EMBL" id="TWF89994.1"/>
    </source>
</evidence>
<organism evidence="4 5">
    <name type="scientific">Kitasatospora viridis</name>
    <dbReference type="NCBI Taxonomy" id="281105"/>
    <lineage>
        <taxon>Bacteria</taxon>
        <taxon>Bacillati</taxon>
        <taxon>Actinomycetota</taxon>
        <taxon>Actinomycetes</taxon>
        <taxon>Kitasatosporales</taxon>
        <taxon>Streptomycetaceae</taxon>
        <taxon>Kitasatospora</taxon>
    </lineage>
</organism>
<evidence type="ECO:0000259" key="3">
    <source>
        <dbReference type="Pfam" id="PF20703"/>
    </source>
</evidence>
<feature type="domain" description="Peptidase C14 caspase" evidence="2">
    <location>
        <begin position="28"/>
        <end position="186"/>
    </location>
</feature>
<dbReference type="Pfam" id="PF20703">
    <property type="entry name" value="nSTAND1"/>
    <property type="match status" value="1"/>
</dbReference>
<reference evidence="4 5" key="1">
    <citation type="submission" date="2019-06" db="EMBL/GenBank/DDBJ databases">
        <title>Sequencing the genomes of 1000 actinobacteria strains.</title>
        <authorList>
            <person name="Klenk H.-P."/>
        </authorList>
    </citation>
    <scope>NUCLEOTIDE SEQUENCE [LARGE SCALE GENOMIC DNA]</scope>
    <source>
        <strain evidence="4 5">DSM 44826</strain>
    </source>
</reference>
<dbReference type="SUPFAM" id="SSF52129">
    <property type="entry name" value="Caspase-like"/>
    <property type="match status" value="1"/>
</dbReference>
<dbReference type="InterPro" id="IPR049052">
    <property type="entry name" value="nSTAND1"/>
</dbReference>
<feature type="region of interest" description="Disordered" evidence="1">
    <location>
        <begin position="1212"/>
        <end position="1238"/>
    </location>
</feature>
<sequence>MADSASDGGRRFLITAAACHYPHEPSWDRPELAEDLRRINELFTGSFGYTHLPVLGVDPTRDQLTAELRAFAMSPERTDEDYLVVYLAAHGEVRDEDGNEHLVLLSDARPADLSFTALRTADLARTLVDRTRLRRILLLLDTCESGTGGAQAAARAAVTDAAWKESRPGRGFVVVSATQPYQLAVPGVFTTGLTRAVHSLATVGNAPGDLQIGAVVDVMRGFAEPTQQVTWDAVRLTAALPAFLPNPRHDPTIRGVEQLLRATTGQRERRAEEFRRDLLPKARAALDHDTPGTWRFTGRRAALAALGEWLAATDDPGRALLVTGDPGSGKSALLGLLTALGHPEWRRSVPVDELGLRPAAVPAPGAVSAGLYVRGATTAEVLAGIAAAAGTGADTLGQLVEHLRRWPEPLTLVIDAVDEAADPRELVDRLLRPLLDHARGTRLRLLIGARAFLVPLFGPAAAILDLDTAAYADPAGLHAYVLGGLRAAFPAAAGPAVAEVAEAVAEAAGHSFLVARILTQTLARGAELPDPADRHWRDQLPTVPGDAMREDLRQRFGARTGQAEDLLLPLAYAEGQGLPWESVWAPLASALAGRTYRDEDLVWLFERAGSYVVESEFEGRSVYRLYHQALAEYLRAGRARAEVDAGFATTLTAGVRDWSTAHPYTRFHLAAHAARAGRPLERLALDPHFLLAAEPARLRRALAQLPPGPARRAAAAYHEYTARTLGDATPERLSYLLLAAHRTGSTELVEAIGRAGETLPWTPEWAHQARPWRVRRVLTHPQAAVRLAEHPGGLHTLDAEGTVRSWDLDTEVATARGAVPAEFATVRAGRYGEPDAVLAAAWEDGAVVVRELGTGEVVATTGTVLVPLPIRFGVDPVRWVRRLLRHRLRPGPIALLDTADGLYVAAAAGLDEVRHVHAWCFPHDPAAQPQHWQLPWREERVSDTVGLELVEDPRQGIVVTVADYTRYGRVQAPLPRLRFWTPLATEQRDVPVHRPEHGTIDGYTRTTAVAAGVAGGRTIGVIGTHEGGILAWDLARGALVLNRHTPGYTARSLHWSRDWPPVSALALGHLHGHPVVVCGHQHGLVQVCALDGAEQYDILRPGQSEVTAITVLETTGQLAVACADGRVHLYEPPPGWNTPRTGGSIGALVVTDSGRGRSVVAGDSTGTITAYDLADGTVRASGAARAGDPVSSLLALPGADGAVAFLTESDDRPAIWPPAQRPADAPSDGPPARSKSGPASLTLLTAATGAEYTVLVWRQGVAFHKGSATWRIGLNGGAATPVGQPPELQPLKGVHLRALTAETVCDRRLLAVSGEHMSPGVVDLGTGRFSGESFRNWLRSTSVQPTSVTVGTRQGTTVMVMGHRWGEVEGYDLPGLVRWATRPPHHRGRVTAVLLHESTGHTLLASAGVDGIVHLTRYPAGSTVTVDLGEPVTSLAMGDDTTVVAGAGSGITVLRLPRVP</sequence>
<dbReference type="RefSeq" id="WP_145909247.1">
    <property type="nucleotide sequence ID" value="NZ_BAAAMZ010000001.1"/>
</dbReference>
<dbReference type="Gene3D" id="3.40.50.1460">
    <property type="match status" value="1"/>
</dbReference>
<dbReference type="OrthoDB" id="218695at2"/>
<feature type="domain" description="Novel STAND NTPase 1" evidence="3">
    <location>
        <begin position="295"/>
        <end position="451"/>
    </location>
</feature>
<dbReference type="SUPFAM" id="SSF50969">
    <property type="entry name" value="YVTN repeat-like/Quinoprotein amine dehydrogenase"/>
    <property type="match status" value="1"/>
</dbReference>
<dbReference type="SMART" id="SM00320">
    <property type="entry name" value="WD40"/>
    <property type="match status" value="2"/>
</dbReference>
<dbReference type="SUPFAM" id="SSF50978">
    <property type="entry name" value="WD40 repeat-like"/>
    <property type="match status" value="1"/>
</dbReference>
<dbReference type="InterPro" id="IPR011044">
    <property type="entry name" value="Quino_amine_DH_bsu"/>
</dbReference>
<dbReference type="Pfam" id="PF00656">
    <property type="entry name" value="Peptidase_C14"/>
    <property type="match status" value="1"/>
</dbReference>
<dbReference type="GO" id="GO:0006508">
    <property type="term" value="P:proteolysis"/>
    <property type="evidence" value="ECO:0007669"/>
    <property type="project" value="InterPro"/>
</dbReference>
<gene>
    <name evidence="4" type="ORF">FHX73_1338</name>
</gene>
<evidence type="ECO:0000313" key="5">
    <source>
        <dbReference type="Proteomes" id="UP000317940"/>
    </source>
</evidence>
<dbReference type="Gene3D" id="2.130.10.10">
    <property type="entry name" value="YVTN repeat-like/Quinoprotein amine dehydrogenase"/>
    <property type="match status" value="2"/>
</dbReference>
<evidence type="ECO:0000259" key="2">
    <source>
        <dbReference type="Pfam" id="PF00656"/>
    </source>
</evidence>
<proteinExistence type="predicted"/>
<dbReference type="InterPro" id="IPR036322">
    <property type="entry name" value="WD40_repeat_dom_sf"/>
</dbReference>
<dbReference type="EMBL" id="VIWT01000003">
    <property type="protein sequence ID" value="TWF89994.1"/>
    <property type="molecule type" value="Genomic_DNA"/>
</dbReference>
<dbReference type="InterPro" id="IPR011600">
    <property type="entry name" value="Pept_C14_caspase"/>
</dbReference>
<keyword evidence="5" id="KW-1185">Reference proteome</keyword>